<feature type="region of interest" description="Disordered" evidence="1">
    <location>
        <begin position="138"/>
        <end position="175"/>
    </location>
</feature>
<evidence type="ECO:0000313" key="2">
    <source>
        <dbReference type="EMBL" id="RYO88832.1"/>
    </source>
</evidence>
<protein>
    <submittedName>
        <fullName evidence="2">Uncharacterized protein</fullName>
    </submittedName>
</protein>
<sequence length="175" mass="18244">MRNNKNSTLPGDLLHLEEAESIYLNGVIDTTASSNIFPSLKRSGIINDLRCNGTDNGTLAATETTDEMAGHAAISQGARAGIGVGGGLLFLGVLAAVNLQPSYSTHGHASGGLYETEGKPCGSGRAQLEGAEIQEMGGEQVLREKTDDSMAKEPRFETARTGHDGPPVELESCAC</sequence>
<proteinExistence type="predicted"/>
<accession>A0ABY0HES8</accession>
<organism evidence="2 3">
    <name type="scientific">Monosporascus cannonballus</name>
    <dbReference type="NCBI Taxonomy" id="155416"/>
    <lineage>
        <taxon>Eukaryota</taxon>
        <taxon>Fungi</taxon>
        <taxon>Dikarya</taxon>
        <taxon>Ascomycota</taxon>
        <taxon>Pezizomycotina</taxon>
        <taxon>Sordariomycetes</taxon>
        <taxon>Xylariomycetidae</taxon>
        <taxon>Xylariales</taxon>
        <taxon>Xylariales incertae sedis</taxon>
        <taxon>Monosporascus</taxon>
    </lineage>
</organism>
<dbReference type="Proteomes" id="UP000294003">
    <property type="component" value="Unassembled WGS sequence"/>
</dbReference>
<name>A0ABY0HES8_9PEZI</name>
<comment type="caution">
    <text evidence="2">The sequence shown here is derived from an EMBL/GenBank/DDBJ whole genome shotgun (WGS) entry which is preliminary data.</text>
</comment>
<reference evidence="2 3" key="1">
    <citation type="submission" date="2018-06" db="EMBL/GenBank/DDBJ databases">
        <title>Complete Genomes of Monosporascus.</title>
        <authorList>
            <person name="Robinson A.J."/>
            <person name="Natvig D.O."/>
        </authorList>
    </citation>
    <scope>NUCLEOTIDE SEQUENCE [LARGE SCALE GENOMIC DNA]</scope>
    <source>
        <strain evidence="2 3">CBS 609.92</strain>
    </source>
</reference>
<evidence type="ECO:0000256" key="1">
    <source>
        <dbReference type="SAM" id="MobiDB-lite"/>
    </source>
</evidence>
<evidence type="ECO:0000313" key="3">
    <source>
        <dbReference type="Proteomes" id="UP000294003"/>
    </source>
</evidence>
<feature type="compositionally biased region" description="Basic and acidic residues" evidence="1">
    <location>
        <begin position="141"/>
        <end position="163"/>
    </location>
</feature>
<keyword evidence="3" id="KW-1185">Reference proteome</keyword>
<gene>
    <name evidence="2" type="ORF">DL762_003549</name>
</gene>
<dbReference type="EMBL" id="QJNS01000081">
    <property type="protein sequence ID" value="RYO88832.1"/>
    <property type="molecule type" value="Genomic_DNA"/>
</dbReference>